<reference evidence="1" key="2">
    <citation type="submission" date="2010-05" db="EMBL/GenBank/DDBJ databases">
        <title>The Genome Sequence of Magnaporthe poae strain ATCC 64411.</title>
        <authorList>
            <consortium name="The Broad Institute Genome Sequencing Platform"/>
            <consortium name="Broad Institute Genome Sequencing Center for Infectious Disease"/>
            <person name="Ma L.-J."/>
            <person name="Dead R."/>
            <person name="Young S."/>
            <person name="Zeng Q."/>
            <person name="Koehrsen M."/>
            <person name="Alvarado L."/>
            <person name="Berlin A."/>
            <person name="Chapman S.B."/>
            <person name="Chen Z."/>
            <person name="Freedman E."/>
            <person name="Gellesch M."/>
            <person name="Goldberg J."/>
            <person name="Griggs A."/>
            <person name="Gujja S."/>
            <person name="Heilman E.R."/>
            <person name="Heiman D."/>
            <person name="Hepburn T."/>
            <person name="Howarth C."/>
            <person name="Jen D."/>
            <person name="Larson L."/>
            <person name="Mehta T."/>
            <person name="Neiman D."/>
            <person name="Pearson M."/>
            <person name="Roberts A."/>
            <person name="Saif S."/>
            <person name="Shea T."/>
            <person name="Shenoy N."/>
            <person name="Sisk P."/>
            <person name="Stolte C."/>
            <person name="Sykes S."/>
            <person name="Walk T."/>
            <person name="White J."/>
            <person name="Yandava C."/>
            <person name="Haas B."/>
            <person name="Nusbaum C."/>
            <person name="Birren B."/>
        </authorList>
    </citation>
    <scope>NUCLEOTIDE SEQUENCE</scope>
    <source>
        <strain evidence="1">ATCC 64411</strain>
    </source>
</reference>
<accession>A0A0C4DMA7</accession>
<evidence type="ECO:0000313" key="3">
    <source>
        <dbReference type="Proteomes" id="UP000011715"/>
    </source>
</evidence>
<evidence type="ECO:0000313" key="2">
    <source>
        <dbReference type="EnsemblFungi" id="MAPG_00911T0"/>
    </source>
</evidence>
<name>A0A0C4DMA7_MAGP6</name>
<gene>
    <name evidence="1" type="ORF">MAPG_00911</name>
</gene>
<evidence type="ECO:0000313" key="1">
    <source>
        <dbReference type="EMBL" id="KLU81830.1"/>
    </source>
</evidence>
<dbReference type="VEuPathDB" id="FungiDB:MAPG_00911"/>
<dbReference type="EnsemblFungi" id="MAPG_00911T0">
    <property type="protein sequence ID" value="MAPG_00911T0"/>
    <property type="gene ID" value="MAPG_00911"/>
</dbReference>
<dbReference type="EMBL" id="ADBL01000220">
    <property type="status" value="NOT_ANNOTATED_CDS"/>
    <property type="molecule type" value="Genomic_DNA"/>
</dbReference>
<protein>
    <submittedName>
        <fullName evidence="1 2">Uncharacterized protein</fullName>
    </submittedName>
</protein>
<sequence length="227" mass="26136">MLNPTNDVGCRRRKERESSHWICQVSFPRHLFVSFRADKSQNENKKKKKKKKNRTKMKPLFTPTYEPLPRHWSLLIWGFNGRASSLIRSPSCQPTATCLPSAGKPPDGYLSYRACRGCISCVSRPALFLFWSPQNSLSKRREAFTRRVKWPGGRQIRRIRRGLSLSHFPLAREWNAHNAPTHHSAGLQKKPPPEDAQVAAPFFSFSYIFRPISVPLPSLLSWQITDP</sequence>
<keyword evidence="3" id="KW-1185">Reference proteome</keyword>
<dbReference type="EMBL" id="GL876966">
    <property type="protein sequence ID" value="KLU81830.1"/>
    <property type="molecule type" value="Genomic_DNA"/>
</dbReference>
<reference evidence="2" key="5">
    <citation type="submission" date="2015-06" db="UniProtKB">
        <authorList>
            <consortium name="EnsemblFungi"/>
        </authorList>
    </citation>
    <scope>IDENTIFICATION</scope>
    <source>
        <strain evidence="2">ATCC 64411</strain>
    </source>
</reference>
<proteinExistence type="predicted"/>
<dbReference type="Proteomes" id="UP000011715">
    <property type="component" value="Unassembled WGS sequence"/>
</dbReference>
<reference evidence="2" key="4">
    <citation type="journal article" date="2015" name="G3 (Bethesda)">
        <title>Genome sequences of three phytopathogenic species of the Magnaporthaceae family of fungi.</title>
        <authorList>
            <person name="Okagaki L.H."/>
            <person name="Nunes C.C."/>
            <person name="Sailsbery J."/>
            <person name="Clay B."/>
            <person name="Brown D."/>
            <person name="John T."/>
            <person name="Oh Y."/>
            <person name="Young N."/>
            <person name="Fitzgerald M."/>
            <person name="Haas B.J."/>
            <person name="Zeng Q."/>
            <person name="Young S."/>
            <person name="Adiconis X."/>
            <person name="Fan L."/>
            <person name="Levin J.Z."/>
            <person name="Mitchell T.K."/>
            <person name="Okubara P.A."/>
            <person name="Farman M.L."/>
            <person name="Kohn L.M."/>
            <person name="Birren B."/>
            <person name="Ma L.-J."/>
            <person name="Dean R.A."/>
        </authorList>
    </citation>
    <scope>NUCLEOTIDE SEQUENCE</scope>
    <source>
        <strain evidence="2">ATCC 64411 / 73-15</strain>
    </source>
</reference>
<reference evidence="3" key="1">
    <citation type="submission" date="2010-05" db="EMBL/GenBank/DDBJ databases">
        <title>The genome sequence of Magnaporthe poae strain ATCC 64411.</title>
        <authorList>
            <person name="Ma L.-J."/>
            <person name="Dead R."/>
            <person name="Young S."/>
            <person name="Zeng Q."/>
            <person name="Koehrsen M."/>
            <person name="Alvarado L."/>
            <person name="Berlin A."/>
            <person name="Chapman S.B."/>
            <person name="Chen Z."/>
            <person name="Freedman E."/>
            <person name="Gellesch M."/>
            <person name="Goldberg J."/>
            <person name="Griggs A."/>
            <person name="Gujja S."/>
            <person name="Heilman E.R."/>
            <person name="Heiman D."/>
            <person name="Hepburn T."/>
            <person name="Howarth C."/>
            <person name="Jen D."/>
            <person name="Larson L."/>
            <person name="Mehta T."/>
            <person name="Neiman D."/>
            <person name="Pearson M."/>
            <person name="Roberts A."/>
            <person name="Saif S."/>
            <person name="Shea T."/>
            <person name="Shenoy N."/>
            <person name="Sisk P."/>
            <person name="Stolte C."/>
            <person name="Sykes S."/>
            <person name="Walk T."/>
            <person name="White J."/>
            <person name="Yandava C."/>
            <person name="Haas B."/>
            <person name="Nusbaum C."/>
            <person name="Birren B."/>
        </authorList>
    </citation>
    <scope>NUCLEOTIDE SEQUENCE [LARGE SCALE GENOMIC DNA]</scope>
    <source>
        <strain evidence="3">ATCC 64411 / 73-15</strain>
    </source>
</reference>
<dbReference type="AlphaFoldDB" id="A0A0C4DMA7"/>
<organism evidence="2 3">
    <name type="scientific">Magnaporthiopsis poae (strain ATCC 64411 / 73-15)</name>
    <name type="common">Kentucky bluegrass fungus</name>
    <name type="synonym">Magnaporthe poae</name>
    <dbReference type="NCBI Taxonomy" id="644358"/>
    <lineage>
        <taxon>Eukaryota</taxon>
        <taxon>Fungi</taxon>
        <taxon>Dikarya</taxon>
        <taxon>Ascomycota</taxon>
        <taxon>Pezizomycotina</taxon>
        <taxon>Sordariomycetes</taxon>
        <taxon>Sordariomycetidae</taxon>
        <taxon>Magnaporthales</taxon>
        <taxon>Magnaporthaceae</taxon>
        <taxon>Magnaporthiopsis</taxon>
    </lineage>
</organism>
<reference evidence="1" key="3">
    <citation type="submission" date="2011-03" db="EMBL/GenBank/DDBJ databases">
        <title>Annotation of Magnaporthe poae ATCC 64411.</title>
        <authorList>
            <person name="Ma L.-J."/>
            <person name="Dead R."/>
            <person name="Young S.K."/>
            <person name="Zeng Q."/>
            <person name="Gargeya S."/>
            <person name="Fitzgerald M."/>
            <person name="Haas B."/>
            <person name="Abouelleil A."/>
            <person name="Alvarado L."/>
            <person name="Arachchi H.M."/>
            <person name="Berlin A."/>
            <person name="Brown A."/>
            <person name="Chapman S.B."/>
            <person name="Chen Z."/>
            <person name="Dunbar C."/>
            <person name="Freedman E."/>
            <person name="Gearin G."/>
            <person name="Gellesch M."/>
            <person name="Goldberg J."/>
            <person name="Griggs A."/>
            <person name="Gujja S."/>
            <person name="Heiman D."/>
            <person name="Howarth C."/>
            <person name="Larson L."/>
            <person name="Lui A."/>
            <person name="MacDonald P.J.P."/>
            <person name="Mehta T."/>
            <person name="Montmayeur A."/>
            <person name="Murphy C."/>
            <person name="Neiman D."/>
            <person name="Pearson M."/>
            <person name="Priest M."/>
            <person name="Roberts A."/>
            <person name="Saif S."/>
            <person name="Shea T."/>
            <person name="Shenoy N."/>
            <person name="Sisk P."/>
            <person name="Stolte C."/>
            <person name="Sykes S."/>
            <person name="Yandava C."/>
            <person name="Wortman J."/>
            <person name="Nusbaum C."/>
            <person name="Birren B."/>
        </authorList>
    </citation>
    <scope>NUCLEOTIDE SEQUENCE</scope>
    <source>
        <strain evidence="1">ATCC 64411</strain>
    </source>
</reference>